<evidence type="ECO:0000313" key="2">
    <source>
        <dbReference type="Proteomes" id="UP000596742"/>
    </source>
</evidence>
<name>A0A8B6FU16_MYTGA</name>
<gene>
    <name evidence="1" type="ORF">MGAL_10B076516</name>
</gene>
<dbReference type="OrthoDB" id="6147018at2759"/>
<accession>A0A8B6FU16</accession>
<dbReference type="AlphaFoldDB" id="A0A8B6FU16"/>
<dbReference type="EMBL" id="UYJE01007505">
    <property type="protein sequence ID" value="VDI55423.1"/>
    <property type="molecule type" value="Genomic_DNA"/>
</dbReference>
<keyword evidence="2" id="KW-1185">Reference proteome</keyword>
<reference evidence="1" key="1">
    <citation type="submission" date="2018-11" db="EMBL/GenBank/DDBJ databases">
        <authorList>
            <person name="Alioto T."/>
            <person name="Alioto T."/>
        </authorList>
    </citation>
    <scope>NUCLEOTIDE SEQUENCE</scope>
</reference>
<proteinExistence type="predicted"/>
<dbReference type="Proteomes" id="UP000596742">
    <property type="component" value="Unassembled WGS sequence"/>
</dbReference>
<evidence type="ECO:0000313" key="1">
    <source>
        <dbReference type="EMBL" id="VDI55423.1"/>
    </source>
</evidence>
<sequence>MVIEWTSHTIRPSKHQNCPSGRPMVMYRIPDMYDSRSYLNPVLPNQIAVCREECTFRDEKPCDAKFFELCMIYLEELNKQLPDNRDDAVALYLTLRTELINDL</sequence>
<comment type="caution">
    <text evidence="1">The sequence shown here is derived from an EMBL/GenBank/DDBJ whole genome shotgun (WGS) entry which is preliminary data.</text>
</comment>
<organism evidence="1 2">
    <name type="scientific">Mytilus galloprovincialis</name>
    <name type="common">Mediterranean mussel</name>
    <dbReference type="NCBI Taxonomy" id="29158"/>
    <lineage>
        <taxon>Eukaryota</taxon>
        <taxon>Metazoa</taxon>
        <taxon>Spiralia</taxon>
        <taxon>Lophotrochozoa</taxon>
        <taxon>Mollusca</taxon>
        <taxon>Bivalvia</taxon>
        <taxon>Autobranchia</taxon>
        <taxon>Pteriomorphia</taxon>
        <taxon>Mytilida</taxon>
        <taxon>Mytiloidea</taxon>
        <taxon>Mytilidae</taxon>
        <taxon>Mytilinae</taxon>
        <taxon>Mytilus</taxon>
    </lineage>
</organism>
<protein>
    <submittedName>
        <fullName evidence="1">Uncharacterized protein</fullName>
    </submittedName>
</protein>